<dbReference type="GO" id="GO:0008237">
    <property type="term" value="F:metallopeptidase activity"/>
    <property type="evidence" value="ECO:0007669"/>
    <property type="project" value="UniProtKB-KW"/>
</dbReference>
<keyword evidence="3" id="KW-0378">Hydrolase</keyword>
<dbReference type="Pfam" id="PF04002">
    <property type="entry name" value="RadC"/>
    <property type="match status" value="1"/>
</dbReference>
<dbReference type="InterPro" id="IPR001405">
    <property type="entry name" value="UPF0758"/>
</dbReference>
<dbReference type="GO" id="GO:0006508">
    <property type="term" value="P:proteolysis"/>
    <property type="evidence" value="ECO:0007669"/>
    <property type="project" value="UniProtKB-KW"/>
</dbReference>
<dbReference type="InterPro" id="IPR037518">
    <property type="entry name" value="MPN"/>
</dbReference>
<evidence type="ECO:0000256" key="5">
    <source>
        <dbReference type="ARBA" id="ARBA00023049"/>
    </source>
</evidence>
<dbReference type="Gene3D" id="3.40.140.10">
    <property type="entry name" value="Cytidine Deaminase, domain 2"/>
    <property type="match status" value="1"/>
</dbReference>
<evidence type="ECO:0000313" key="7">
    <source>
        <dbReference type="EMBL" id="MXP47449.1"/>
    </source>
</evidence>
<evidence type="ECO:0000313" key="8">
    <source>
        <dbReference type="Proteomes" id="UP000471435"/>
    </source>
</evidence>
<gene>
    <name evidence="7" type="ORF">GRI43_08660</name>
</gene>
<proteinExistence type="predicted"/>
<name>A0A6I4UZM2_9SPHN</name>
<accession>A0A6I4UZM2</accession>
<feature type="domain" description="MPN" evidence="6">
    <location>
        <begin position="53"/>
        <end position="175"/>
    </location>
</feature>
<evidence type="ECO:0000256" key="4">
    <source>
        <dbReference type="ARBA" id="ARBA00022833"/>
    </source>
</evidence>
<protein>
    <recommendedName>
        <fullName evidence="6">MPN domain-containing protein</fullName>
    </recommendedName>
</protein>
<dbReference type="Proteomes" id="UP000471435">
    <property type="component" value="Unassembled WGS sequence"/>
</dbReference>
<dbReference type="PROSITE" id="PS50249">
    <property type="entry name" value="MPN"/>
    <property type="match status" value="1"/>
</dbReference>
<dbReference type="EMBL" id="WTYP01000002">
    <property type="protein sequence ID" value="MXP47449.1"/>
    <property type="molecule type" value="Genomic_DNA"/>
</dbReference>
<keyword evidence="4" id="KW-0862">Zinc</keyword>
<dbReference type="InterPro" id="IPR025657">
    <property type="entry name" value="RadC_JAB"/>
</dbReference>
<reference evidence="7 8" key="1">
    <citation type="submission" date="2019-12" db="EMBL/GenBank/DDBJ databases">
        <title>Genomic-based taxomic classification of the family Erythrobacteraceae.</title>
        <authorList>
            <person name="Xu L."/>
        </authorList>
    </citation>
    <scope>NUCLEOTIDE SEQUENCE [LARGE SCALE GENOMIC DNA]</scope>
    <source>
        <strain evidence="7 8">SW-109</strain>
    </source>
</reference>
<dbReference type="PROSITE" id="PS01302">
    <property type="entry name" value="UPF0758"/>
    <property type="match status" value="1"/>
</dbReference>
<evidence type="ECO:0000256" key="2">
    <source>
        <dbReference type="ARBA" id="ARBA00022723"/>
    </source>
</evidence>
<keyword evidence="1" id="KW-0645">Protease</keyword>
<sequence length="175" mass="19421">MKGRFGSLAQALAAPPSELREVGGQFGNACEMLVAAKTIVEAAQREQLQSVPVDPLNPQLLIYLRSRLCRANEERLLVVFCDAEQRYLVDEEMGWGNDHQVRCDVSRLFKRALTLDSSKILLAHNHPSGDCRPSDDDVNSTRQLALTAQVLGIKVVDHLIVTSDRAYSMRSGGRF</sequence>
<organism evidence="7 8">
    <name type="scientific">Pontixanthobacter luteolus</name>
    <dbReference type="NCBI Taxonomy" id="295089"/>
    <lineage>
        <taxon>Bacteria</taxon>
        <taxon>Pseudomonadati</taxon>
        <taxon>Pseudomonadota</taxon>
        <taxon>Alphaproteobacteria</taxon>
        <taxon>Sphingomonadales</taxon>
        <taxon>Erythrobacteraceae</taxon>
        <taxon>Pontixanthobacter</taxon>
    </lineage>
</organism>
<dbReference type="GO" id="GO:0046872">
    <property type="term" value="F:metal ion binding"/>
    <property type="evidence" value="ECO:0007669"/>
    <property type="project" value="UniProtKB-KW"/>
</dbReference>
<keyword evidence="5" id="KW-0482">Metalloprotease</keyword>
<dbReference type="PANTHER" id="PTHR30471">
    <property type="entry name" value="DNA REPAIR PROTEIN RADC"/>
    <property type="match status" value="1"/>
</dbReference>
<keyword evidence="2" id="KW-0479">Metal-binding</keyword>
<evidence type="ECO:0000259" key="6">
    <source>
        <dbReference type="PROSITE" id="PS50249"/>
    </source>
</evidence>
<keyword evidence="8" id="KW-1185">Reference proteome</keyword>
<dbReference type="InterPro" id="IPR020891">
    <property type="entry name" value="UPF0758_CS"/>
</dbReference>
<dbReference type="PANTHER" id="PTHR30471:SF3">
    <property type="entry name" value="UPF0758 PROTEIN YEES-RELATED"/>
    <property type="match status" value="1"/>
</dbReference>
<dbReference type="AlphaFoldDB" id="A0A6I4UZM2"/>
<evidence type="ECO:0000256" key="1">
    <source>
        <dbReference type="ARBA" id="ARBA00022670"/>
    </source>
</evidence>
<comment type="caution">
    <text evidence="7">The sequence shown here is derived from an EMBL/GenBank/DDBJ whole genome shotgun (WGS) entry which is preliminary data.</text>
</comment>
<evidence type="ECO:0000256" key="3">
    <source>
        <dbReference type="ARBA" id="ARBA00022801"/>
    </source>
</evidence>